<dbReference type="Proteomes" id="UP000477911">
    <property type="component" value="Unassembled WGS sequence"/>
</dbReference>
<accession>A0A6L7G2X3</accession>
<dbReference type="SUPFAM" id="SSF55920">
    <property type="entry name" value="Creatinase/aminopeptidase"/>
    <property type="match status" value="1"/>
</dbReference>
<dbReference type="InterPro" id="IPR000994">
    <property type="entry name" value="Pept_M24"/>
</dbReference>
<dbReference type="Gene3D" id="3.40.350.10">
    <property type="entry name" value="Creatinase/prolidase N-terminal domain"/>
    <property type="match status" value="1"/>
</dbReference>
<dbReference type="Pfam" id="PF01321">
    <property type="entry name" value="Creatinase_N"/>
    <property type="match status" value="1"/>
</dbReference>
<dbReference type="EMBL" id="WUMU01000006">
    <property type="protein sequence ID" value="MXN17807.1"/>
    <property type="molecule type" value="Genomic_DNA"/>
</dbReference>
<evidence type="ECO:0000313" key="4">
    <source>
        <dbReference type="Proteomes" id="UP000477911"/>
    </source>
</evidence>
<proteinExistence type="predicted"/>
<dbReference type="InterPro" id="IPR050659">
    <property type="entry name" value="Peptidase_M24B"/>
</dbReference>
<feature type="domain" description="Creatinase N-terminal" evidence="2">
    <location>
        <begin position="25"/>
        <end position="163"/>
    </location>
</feature>
<dbReference type="SUPFAM" id="SSF53092">
    <property type="entry name" value="Creatinase/prolidase N-terminal domain"/>
    <property type="match status" value="1"/>
</dbReference>
<dbReference type="PANTHER" id="PTHR46112">
    <property type="entry name" value="AMINOPEPTIDASE"/>
    <property type="match status" value="1"/>
</dbReference>
<gene>
    <name evidence="3" type="ORF">GR170_08175</name>
</gene>
<dbReference type="PANTHER" id="PTHR46112:SF2">
    <property type="entry name" value="XAA-PRO AMINOPEPTIDASE P-RELATED"/>
    <property type="match status" value="1"/>
</dbReference>
<feature type="domain" description="Peptidase M24" evidence="1">
    <location>
        <begin position="171"/>
        <end position="379"/>
    </location>
</feature>
<dbReference type="CDD" id="cd01066">
    <property type="entry name" value="APP_MetAP"/>
    <property type="match status" value="1"/>
</dbReference>
<name>A0A6L7G2X3_9RHOB</name>
<evidence type="ECO:0000259" key="1">
    <source>
        <dbReference type="Pfam" id="PF00557"/>
    </source>
</evidence>
<comment type="caution">
    <text evidence="3">The sequence shown here is derived from an EMBL/GenBank/DDBJ whole genome shotgun (WGS) entry which is preliminary data.</text>
</comment>
<dbReference type="InterPro" id="IPR036005">
    <property type="entry name" value="Creatinase/aminopeptidase-like"/>
</dbReference>
<sequence>MFFINEGTGPLLAPNAFEDAEFERRLEGTRKLMAAQGLDALICFAPENLYYLTNHDTPGYYWYQACVVTHDHKPVNVIRKLESTNTLGRSWQRLVVGYEDIEDPIEATLWLLKELGVDKGRVGYESETFFLTPSQLDRLREGAVRDGVSLVAAPAIVETMRSVKSEPELDYIRQGGKILSEAMKVAFETAGDGVTERAVAAKVNGALIAHGSGYQGLPTFLGTGDAPTLAHHTWSDRVMGKGDWLSYEVSASVERYTCAMFRMGCVGKPSDEFMRMLHACEHALENILSTAKEGVTAGEVFAAGNQAFLDAGYDDGNGRRLGYAVGVSYPPDWGEGHIIDLRRDSDKVLKAGMTFHTTPGLIYYPTGVVNISETFIVQENGTEVVTDYPQGVHIV</sequence>
<dbReference type="InterPro" id="IPR029149">
    <property type="entry name" value="Creatin/AminoP/Spt16_N"/>
</dbReference>
<reference evidence="3 4" key="1">
    <citation type="submission" date="2019-12" db="EMBL/GenBank/DDBJ databases">
        <authorList>
            <person name="Li M."/>
        </authorList>
    </citation>
    <scope>NUCLEOTIDE SEQUENCE [LARGE SCALE GENOMIC DNA]</scope>
    <source>
        <strain evidence="3 4">GBMRC 2024</strain>
    </source>
</reference>
<organism evidence="3 4">
    <name type="scientific">Pseudooceanicola albus</name>
    <dbReference type="NCBI Taxonomy" id="2692189"/>
    <lineage>
        <taxon>Bacteria</taxon>
        <taxon>Pseudomonadati</taxon>
        <taxon>Pseudomonadota</taxon>
        <taxon>Alphaproteobacteria</taxon>
        <taxon>Rhodobacterales</taxon>
        <taxon>Paracoccaceae</taxon>
        <taxon>Pseudooceanicola</taxon>
    </lineage>
</organism>
<protein>
    <submittedName>
        <fullName evidence="3">M24 family metallopeptidase</fullName>
    </submittedName>
</protein>
<dbReference type="AlphaFoldDB" id="A0A6L7G2X3"/>
<dbReference type="Pfam" id="PF00557">
    <property type="entry name" value="Peptidase_M24"/>
    <property type="match status" value="1"/>
</dbReference>
<dbReference type="RefSeq" id="WP_160893521.1">
    <property type="nucleotide sequence ID" value="NZ_WUMU01000006.1"/>
</dbReference>
<evidence type="ECO:0000259" key="2">
    <source>
        <dbReference type="Pfam" id="PF01321"/>
    </source>
</evidence>
<dbReference type="Gene3D" id="3.90.230.10">
    <property type="entry name" value="Creatinase/methionine aminopeptidase superfamily"/>
    <property type="match status" value="1"/>
</dbReference>
<dbReference type="InterPro" id="IPR000587">
    <property type="entry name" value="Creatinase_N"/>
</dbReference>
<evidence type="ECO:0000313" key="3">
    <source>
        <dbReference type="EMBL" id="MXN17807.1"/>
    </source>
</evidence>
<keyword evidence="4" id="KW-1185">Reference proteome</keyword>